<evidence type="ECO:0000256" key="3">
    <source>
        <dbReference type="ARBA" id="ARBA00022840"/>
    </source>
</evidence>
<dbReference type="PANTHER" id="PTHR45007:SF1">
    <property type="entry name" value="CARBOXYLASE, PUTATIVE (AFU_ORTHOLOGUE AFUA_5G07570)-RELATED"/>
    <property type="match status" value="1"/>
</dbReference>
<dbReference type="InterPro" id="IPR011054">
    <property type="entry name" value="Rudment_hybrid_motif"/>
</dbReference>
<dbReference type="SMART" id="SM00878">
    <property type="entry name" value="Biotin_carb_C"/>
    <property type="match status" value="1"/>
</dbReference>
<name>A0A3F3HB01_9LACO</name>
<gene>
    <name evidence="5" type="ORF">FTRO_0010210</name>
</gene>
<keyword evidence="2" id="KW-0547">Nucleotide-binding</keyword>
<keyword evidence="3" id="KW-0067">ATP-binding</keyword>
<dbReference type="GO" id="GO:0005524">
    <property type="term" value="F:ATP binding"/>
    <property type="evidence" value="ECO:0007669"/>
    <property type="project" value="UniProtKB-KW"/>
</dbReference>
<evidence type="ECO:0000259" key="4">
    <source>
        <dbReference type="PROSITE" id="PS50979"/>
    </source>
</evidence>
<evidence type="ECO:0000313" key="5">
    <source>
        <dbReference type="EMBL" id="GAP03479.1"/>
    </source>
</evidence>
<organism evidence="5">
    <name type="scientific">Fructobacillus tropaeoli</name>
    <dbReference type="NCBI Taxonomy" id="709323"/>
    <lineage>
        <taxon>Bacteria</taxon>
        <taxon>Bacillati</taxon>
        <taxon>Bacillota</taxon>
        <taxon>Bacilli</taxon>
        <taxon>Lactobacillales</taxon>
        <taxon>Lactobacillaceae</taxon>
        <taxon>Fructobacillus</taxon>
    </lineage>
</organism>
<reference evidence="5" key="1">
    <citation type="journal article" date="2015" name="BMC Genomics">
        <title>Comparative genomics of Fructobacillus spp. and Leuconostoc spp. reveals niche-specific evolution of Fructobacillus spp.</title>
        <authorList>
            <person name="Endo A."/>
            <person name="Tanizawa Y."/>
            <person name="Tanaka N."/>
            <person name="Maeno S."/>
            <person name="Kumar H."/>
            <person name="Shiwa Y."/>
            <person name="Okada S."/>
            <person name="Yoshikawa H."/>
            <person name="Dicks L."/>
            <person name="Nakagawa J."/>
            <person name="Arita M."/>
        </authorList>
    </citation>
    <scope>NUCLEOTIDE SEQUENCE [LARGE SCALE GENOMIC DNA]</scope>
    <source>
        <strain evidence="5">F214-1</strain>
    </source>
</reference>
<evidence type="ECO:0000256" key="2">
    <source>
        <dbReference type="ARBA" id="ARBA00022741"/>
    </source>
</evidence>
<dbReference type="PROSITE" id="PS50979">
    <property type="entry name" value="BC"/>
    <property type="match status" value="1"/>
</dbReference>
<dbReference type="InterPro" id="IPR005482">
    <property type="entry name" value="Biotin_COase_C"/>
</dbReference>
<dbReference type="EMBL" id="DF968078">
    <property type="protein sequence ID" value="GAP03479.1"/>
    <property type="molecule type" value="Genomic_DNA"/>
</dbReference>
<dbReference type="STRING" id="709323.GCA_001047135_00020"/>
<accession>A0A3F3HB01</accession>
<dbReference type="AlphaFoldDB" id="A0A3F3HB01"/>
<keyword evidence="1" id="KW-0436">Ligase</keyword>
<protein>
    <submittedName>
        <fullName evidence="5">Acetyl-CoA carboxylase, biotin carboxylase</fullName>
    </submittedName>
</protein>
<feature type="domain" description="Biotin carboxylation" evidence="4">
    <location>
        <begin position="1"/>
        <end position="89"/>
    </location>
</feature>
<dbReference type="Gene3D" id="3.30.470.20">
    <property type="entry name" value="ATP-grasp fold, B domain"/>
    <property type="match status" value="1"/>
</dbReference>
<dbReference type="InterPro" id="IPR011764">
    <property type="entry name" value="Biotin_carboxylation_dom"/>
</dbReference>
<proteinExistence type="predicted"/>
<dbReference type="Pfam" id="PF02785">
    <property type="entry name" value="Biotin_carb_C"/>
    <property type="match status" value="1"/>
</dbReference>
<dbReference type="Proteomes" id="UP000064514">
    <property type="component" value="Unassembled WGS sequence"/>
</dbReference>
<dbReference type="PANTHER" id="PTHR45007">
    <property type="entry name" value="CARBOXYLASE, PUTATIVE (AFU_ORTHOLOGUE AFUA_5G07570)-RELATED"/>
    <property type="match status" value="1"/>
</dbReference>
<dbReference type="GO" id="GO:0016874">
    <property type="term" value="F:ligase activity"/>
    <property type="evidence" value="ECO:0007669"/>
    <property type="project" value="UniProtKB-KW"/>
</dbReference>
<dbReference type="SUPFAM" id="SSF51246">
    <property type="entry name" value="Rudiment single hybrid motif"/>
    <property type="match status" value="1"/>
</dbReference>
<evidence type="ECO:0000256" key="1">
    <source>
        <dbReference type="ARBA" id="ARBA00022598"/>
    </source>
</evidence>
<sequence>MHLPAGLGIRIETAIYQGYRVPSNYDAMILKIIATDFSRENALKRLRVAIDETVILGIETNLDLLSKILYHPDFIAEDSRTDINWLDRQLEGGN</sequence>